<name>A0A392VV67_9FABA</name>
<dbReference type="EMBL" id="LXQA011296606">
    <property type="protein sequence ID" value="MCI92298.1"/>
    <property type="molecule type" value="Genomic_DNA"/>
</dbReference>
<organism evidence="1 2">
    <name type="scientific">Trifolium medium</name>
    <dbReference type="NCBI Taxonomy" id="97028"/>
    <lineage>
        <taxon>Eukaryota</taxon>
        <taxon>Viridiplantae</taxon>
        <taxon>Streptophyta</taxon>
        <taxon>Embryophyta</taxon>
        <taxon>Tracheophyta</taxon>
        <taxon>Spermatophyta</taxon>
        <taxon>Magnoliopsida</taxon>
        <taxon>eudicotyledons</taxon>
        <taxon>Gunneridae</taxon>
        <taxon>Pentapetalae</taxon>
        <taxon>rosids</taxon>
        <taxon>fabids</taxon>
        <taxon>Fabales</taxon>
        <taxon>Fabaceae</taxon>
        <taxon>Papilionoideae</taxon>
        <taxon>50 kb inversion clade</taxon>
        <taxon>NPAAA clade</taxon>
        <taxon>Hologalegina</taxon>
        <taxon>IRL clade</taxon>
        <taxon>Trifolieae</taxon>
        <taxon>Trifolium</taxon>
    </lineage>
</organism>
<proteinExistence type="predicted"/>
<comment type="caution">
    <text evidence="1">The sequence shown here is derived from an EMBL/GenBank/DDBJ whole genome shotgun (WGS) entry which is preliminary data.</text>
</comment>
<dbReference type="Proteomes" id="UP000265520">
    <property type="component" value="Unassembled WGS sequence"/>
</dbReference>
<evidence type="ECO:0000313" key="2">
    <source>
        <dbReference type="Proteomes" id="UP000265520"/>
    </source>
</evidence>
<feature type="non-terminal residue" evidence="1">
    <location>
        <position position="28"/>
    </location>
</feature>
<dbReference type="AlphaFoldDB" id="A0A392VV67"/>
<sequence>MQTAEALWLQGIKEGWRNLMPEIVPLDL</sequence>
<accession>A0A392VV67</accession>
<reference evidence="1 2" key="1">
    <citation type="journal article" date="2018" name="Front. Plant Sci.">
        <title>Red Clover (Trifolium pratense) and Zigzag Clover (T. medium) - A Picture of Genomic Similarities and Differences.</title>
        <authorList>
            <person name="Dluhosova J."/>
            <person name="Istvanek J."/>
            <person name="Nedelnik J."/>
            <person name="Repkova J."/>
        </authorList>
    </citation>
    <scope>NUCLEOTIDE SEQUENCE [LARGE SCALE GENOMIC DNA]</scope>
    <source>
        <strain evidence="2">cv. 10/8</strain>
        <tissue evidence="1">Leaf</tissue>
    </source>
</reference>
<keyword evidence="2" id="KW-1185">Reference proteome</keyword>
<protein>
    <submittedName>
        <fullName evidence="1">Uncharacterized protein</fullName>
    </submittedName>
</protein>
<evidence type="ECO:0000313" key="1">
    <source>
        <dbReference type="EMBL" id="MCI92298.1"/>
    </source>
</evidence>